<reference evidence="7 8" key="1">
    <citation type="journal article" date="2016" name="Sci. Rep.">
        <title>Penicillium arizonense, a new, genome sequenced fungal species, reveals a high chemical diversity in secreted metabolites.</title>
        <authorList>
            <person name="Grijseels S."/>
            <person name="Nielsen J.C."/>
            <person name="Randelovic M."/>
            <person name="Nielsen J."/>
            <person name="Nielsen K.F."/>
            <person name="Workman M."/>
            <person name="Frisvad J.C."/>
        </authorList>
    </citation>
    <scope>NUCLEOTIDE SEQUENCE [LARGE SCALE GENOMIC DNA]</scope>
    <source>
        <strain evidence="7 8">CBS 141311</strain>
    </source>
</reference>
<feature type="domain" description="Xylanolytic transcriptional activator regulatory" evidence="6">
    <location>
        <begin position="242"/>
        <end position="329"/>
    </location>
</feature>
<dbReference type="GO" id="GO:0043565">
    <property type="term" value="F:sequence-specific DNA binding"/>
    <property type="evidence" value="ECO:0007669"/>
    <property type="project" value="TreeGrafter"/>
</dbReference>
<dbReference type="SMART" id="SM00906">
    <property type="entry name" value="Fungal_trans"/>
    <property type="match status" value="1"/>
</dbReference>
<keyword evidence="5" id="KW-0539">Nucleus</keyword>
<evidence type="ECO:0000256" key="4">
    <source>
        <dbReference type="ARBA" id="ARBA00023163"/>
    </source>
</evidence>
<name>A0A1F5L833_PENAI</name>
<keyword evidence="4" id="KW-0804">Transcription</keyword>
<evidence type="ECO:0000256" key="1">
    <source>
        <dbReference type="ARBA" id="ARBA00004123"/>
    </source>
</evidence>
<accession>A0A1F5L833</accession>
<evidence type="ECO:0000256" key="3">
    <source>
        <dbReference type="ARBA" id="ARBA00023125"/>
    </source>
</evidence>
<dbReference type="GeneID" id="34580178"/>
<evidence type="ECO:0000313" key="8">
    <source>
        <dbReference type="Proteomes" id="UP000177622"/>
    </source>
</evidence>
<dbReference type="OrthoDB" id="3548654at2759"/>
<organism evidence="7 8">
    <name type="scientific">Penicillium arizonense</name>
    <dbReference type="NCBI Taxonomy" id="1835702"/>
    <lineage>
        <taxon>Eukaryota</taxon>
        <taxon>Fungi</taxon>
        <taxon>Dikarya</taxon>
        <taxon>Ascomycota</taxon>
        <taxon>Pezizomycotina</taxon>
        <taxon>Eurotiomycetes</taxon>
        <taxon>Eurotiomycetidae</taxon>
        <taxon>Eurotiales</taxon>
        <taxon>Aspergillaceae</taxon>
        <taxon>Penicillium</taxon>
    </lineage>
</organism>
<dbReference type="PANTHER" id="PTHR47540">
    <property type="entry name" value="THIAMINE REPRESSIBLE GENES REGULATORY PROTEIN THI5"/>
    <property type="match status" value="1"/>
</dbReference>
<proteinExistence type="predicted"/>
<comment type="subcellular location">
    <subcellularLocation>
        <location evidence="1">Nucleus</location>
    </subcellularLocation>
</comment>
<dbReference type="GO" id="GO:0006351">
    <property type="term" value="P:DNA-templated transcription"/>
    <property type="evidence" value="ECO:0007669"/>
    <property type="project" value="InterPro"/>
</dbReference>
<keyword evidence="3" id="KW-0238">DNA-binding</keyword>
<comment type="caution">
    <text evidence="7">The sequence shown here is derived from an EMBL/GenBank/DDBJ whole genome shotgun (WGS) entry which is preliminary data.</text>
</comment>
<dbReference type="EMBL" id="LXJU01000022">
    <property type="protein sequence ID" value="OGE49365.1"/>
    <property type="molecule type" value="Genomic_DNA"/>
</dbReference>
<evidence type="ECO:0000313" key="7">
    <source>
        <dbReference type="EMBL" id="OGE49365.1"/>
    </source>
</evidence>
<dbReference type="RefSeq" id="XP_022484816.1">
    <property type="nucleotide sequence ID" value="XM_022635444.1"/>
</dbReference>
<dbReference type="Proteomes" id="UP000177622">
    <property type="component" value="Unassembled WGS sequence"/>
</dbReference>
<dbReference type="GO" id="GO:0008270">
    <property type="term" value="F:zinc ion binding"/>
    <property type="evidence" value="ECO:0007669"/>
    <property type="project" value="InterPro"/>
</dbReference>
<evidence type="ECO:0000256" key="2">
    <source>
        <dbReference type="ARBA" id="ARBA00023015"/>
    </source>
</evidence>
<dbReference type="AlphaFoldDB" id="A0A1F5L833"/>
<keyword evidence="2" id="KW-0805">Transcription regulation</keyword>
<dbReference type="STRING" id="1835702.A0A1F5L833"/>
<dbReference type="Pfam" id="PF04082">
    <property type="entry name" value="Fungal_trans"/>
    <property type="match status" value="1"/>
</dbReference>
<gene>
    <name evidence="7" type="ORF">PENARI_c022G10612</name>
</gene>
<dbReference type="PANTHER" id="PTHR47540:SF6">
    <property type="entry name" value="ZN(II)2CYS6 TRANSCRIPTION FACTOR (EUROFUNG)"/>
    <property type="match status" value="1"/>
</dbReference>
<protein>
    <recommendedName>
        <fullName evidence="6">Xylanolytic transcriptional activator regulatory domain-containing protein</fullName>
    </recommendedName>
</protein>
<sequence length="470" mass="52417">MPARDVANTRSNAPGKVHAAIVHNQRLSGATEAAATPQYSSGVRNSPSAAIVDPESMLIHDEHEDVSMVNPLSSGPPKYITDPAGKPYYLGHTSTWSLTIRLLNLTHEALYKCPFPSAANDIDSMTYDLEWNGLRSQAIPDIRGLPAIDHALFLINATKFHTGQMFHLFDEAKFMKQFYHFYENPAENIRTAGLWLPHFLVIIALGKAFVGAQNRGNMPPGSELFRAAFMMLPDYSFLWKDPSTSAEILCAFALYLQSIDWRTSAHNMVHGYHTDLSTRSTNEQDLMRCQNIWWTVYILERQISVLMGTPLSISDNDINASLPLLPDSLLKTATLVIHVKLSKALSRIMNALYRDKGDLGSTFVKSTQDVLQRVADVAPELRENFPVPDQEALSGISRVAGYLNLLYHQCIMLATRPFLFMLVEIRAKSTDPQIRVPAPIQLLLQICLESAKKTSQILGSLQEQNLLGIN</sequence>
<dbReference type="GO" id="GO:0005634">
    <property type="term" value="C:nucleus"/>
    <property type="evidence" value="ECO:0007669"/>
    <property type="project" value="UniProtKB-SubCell"/>
</dbReference>
<dbReference type="InterPro" id="IPR051711">
    <property type="entry name" value="Stress_Response_Reg"/>
</dbReference>
<evidence type="ECO:0000256" key="5">
    <source>
        <dbReference type="ARBA" id="ARBA00023242"/>
    </source>
</evidence>
<dbReference type="GO" id="GO:0045944">
    <property type="term" value="P:positive regulation of transcription by RNA polymerase II"/>
    <property type="evidence" value="ECO:0007669"/>
    <property type="project" value="TreeGrafter"/>
</dbReference>
<evidence type="ECO:0000259" key="6">
    <source>
        <dbReference type="SMART" id="SM00906"/>
    </source>
</evidence>
<keyword evidence="8" id="KW-1185">Reference proteome</keyword>
<dbReference type="InterPro" id="IPR007219">
    <property type="entry name" value="XnlR_reg_dom"/>
</dbReference>
<dbReference type="CDD" id="cd12148">
    <property type="entry name" value="fungal_TF_MHR"/>
    <property type="match status" value="1"/>
</dbReference>